<comment type="caution">
    <text evidence="2">The sequence shown here is derived from an EMBL/GenBank/DDBJ whole genome shotgun (WGS) entry which is preliminary data.</text>
</comment>
<reference evidence="2 3" key="1">
    <citation type="submission" date="2016-10" db="EMBL/GenBank/DDBJ databases">
        <title>The genome sequence of Colletotrichum fioriniae PJ7.</title>
        <authorList>
            <person name="Baroncelli R."/>
        </authorList>
    </citation>
    <scope>NUCLEOTIDE SEQUENCE [LARGE SCALE GENOMIC DNA]</scope>
    <source>
        <strain evidence="2 3">IMI 384185</strain>
    </source>
</reference>
<proteinExistence type="predicted"/>
<keyword evidence="1" id="KW-0812">Transmembrane</keyword>
<organism evidence="2 3">
    <name type="scientific">Colletotrichum paranaense</name>
    <dbReference type="NCBI Taxonomy" id="1914294"/>
    <lineage>
        <taxon>Eukaryota</taxon>
        <taxon>Fungi</taxon>
        <taxon>Dikarya</taxon>
        <taxon>Ascomycota</taxon>
        <taxon>Pezizomycotina</taxon>
        <taxon>Sordariomycetes</taxon>
        <taxon>Hypocreomycetidae</taxon>
        <taxon>Glomerellales</taxon>
        <taxon>Glomerellaceae</taxon>
        <taxon>Colletotrichum</taxon>
        <taxon>Colletotrichum acutatum species complex</taxon>
    </lineage>
</organism>
<keyword evidence="3" id="KW-1185">Reference proteome</keyword>
<feature type="transmembrane region" description="Helical" evidence="1">
    <location>
        <begin position="21"/>
        <end position="42"/>
    </location>
</feature>
<evidence type="ECO:0000313" key="3">
    <source>
        <dbReference type="Proteomes" id="UP001241169"/>
    </source>
</evidence>
<dbReference type="EMBL" id="MOPA01000013">
    <property type="protein sequence ID" value="KAK1524870.1"/>
    <property type="molecule type" value="Genomic_DNA"/>
</dbReference>
<evidence type="ECO:0000256" key="1">
    <source>
        <dbReference type="SAM" id="Phobius"/>
    </source>
</evidence>
<evidence type="ECO:0000313" key="2">
    <source>
        <dbReference type="EMBL" id="KAK1524870.1"/>
    </source>
</evidence>
<dbReference type="Proteomes" id="UP001241169">
    <property type="component" value="Unassembled WGS sequence"/>
</dbReference>
<sequence>MVRGRGENKGDKDTRRARPRTCLLQVLFFLGVVTAGLCGAAVRRACLVVPIDLAGLVGWLVEVGWQVRCVR</sequence>
<protein>
    <submittedName>
        <fullName evidence="2">Uncharacterized protein</fullName>
    </submittedName>
</protein>
<dbReference type="GeneID" id="85381969"/>
<keyword evidence="1" id="KW-1133">Transmembrane helix</keyword>
<dbReference type="RefSeq" id="XP_060343538.1">
    <property type="nucleotide sequence ID" value="XM_060498070.1"/>
</dbReference>
<gene>
    <name evidence="2" type="ORF">CPAR01_13818</name>
</gene>
<keyword evidence="1" id="KW-0472">Membrane</keyword>
<accession>A0ABQ9S4F1</accession>
<name>A0ABQ9S4F1_9PEZI</name>